<dbReference type="GO" id="GO:0071949">
    <property type="term" value="F:FAD binding"/>
    <property type="evidence" value="ECO:0007669"/>
    <property type="project" value="InterPro"/>
</dbReference>
<keyword evidence="2" id="KW-0285">Flavoprotein</keyword>
<evidence type="ECO:0000256" key="4">
    <source>
        <dbReference type="ARBA" id="ARBA00023002"/>
    </source>
</evidence>
<organism evidence="7 8">
    <name type="scientific">Tothia fuscella</name>
    <dbReference type="NCBI Taxonomy" id="1048955"/>
    <lineage>
        <taxon>Eukaryota</taxon>
        <taxon>Fungi</taxon>
        <taxon>Dikarya</taxon>
        <taxon>Ascomycota</taxon>
        <taxon>Pezizomycotina</taxon>
        <taxon>Dothideomycetes</taxon>
        <taxon>Pleosporomycetidae</taxon>
        <taxon>Venturiales</taxon>
        <taxon>Cylindrosympodiaceae</taxon>
        <taxon>Tothia</taxon>
    </lineage>
</organism>
<evidence type="ECO:0000313" key="7">
    <source>
        <dbReference type="EMBL" id="KAF2436939.1"/>
    </source>
</evidence>
<evidence type="ECO:0000256" key="1">
    <source>
        <dbReference type="ARBA" id="ARBA00007992"/>
    </source>
</evidence>
<dbReference type="EMBL" id="MU007009">
    <property type="protein sequence ID" value="KAF2436939.1"/>
    <property type="molecule type" value="Genomic_DNA"/>
</dbReference>
<dbReference type="PRINTS" id="PR00420">
    <property type="entry name" value="RNGMNOXGNASE"/>
</dbReference>
<dbReference type="PANTHER" id="PTHR13789:SF311">
    <property type="entry name" value="HYDROXYLASE, PUTATIVE (AFU_ORTHOLOGUE AFUA_5G10180)-RELATED"/>
    <property type="match status" value="1"/>
</dbReference>
<dbReference type="InterPro" id="IPR002938">
    <property type="entry name" value="FAD-bd"/>
</dbReference>
<dbReference type="Proteomes" id="UP000800235">
    <property type="component" value="Unassembled WGS sequence"/>
</dbReference>
<protein>
    <submittedName>
        <fullName evidence="7">FAD/NAD(P)-binding domain-containing protein</fullName>
    </submittedName>
</protein>
<keyword evidence="8" id="KW-1185">Reference proteome</keyword>
<dbReference type="OrthoDB" id="16820at2759"/>
<evidence type="ECO:0000256" key="2">
    <source>
        <dbReference type="ARBA" id="ARBA00022630"/>
    </source>
</evidence>
<keyword evidence="5" id="KW-0503">Monooxygenase</keyword>
<keyword evidence="3" id="KW-0274">FAD</keyword>
<dbReference type="Gene3D" id="3.50.50.60">
    <property type="entry name" value="FAD/NAD(P)-binding domain"/>
    <property type="match status" value="1"/>
</dbReference>
<reference evidence="7" key="1">
    <citation type="journal article" date="2020" name="Stud. Mycol.">
        <title>101 Dothideomycetes genomes: a test case for predicting lifestyles and emergence of pathogens.</title>
        <authorList>
            <person name="Haridas S."/>
            <person name="Albert R."/>
            <person name="Binder M."/>
            <person name="Bloem J."/>
            <person name="Labutti K."/>
            <person name="Salamov A."/>
            <person name="Andreopoulos B."/>
            <person name="Baker S."/>
            <person name="Barry K."/>
            <person name="Bills G."/>
            <person name="Bluhm B."/>
            <person name="Cannon C."/>
            <person name="Castanera R."/>
            <person name="Culley D."/>
            <person name="Daum C."/>
            <person name="Ezra D."/>
            <person name="Gonzalez J."/>
            <person name="Henrissat B."/>
            <person name="Kuo A."/>
            <person name="Liang C."/>
            <person name="Lipzen A."/>
            <person name="Lutzoni F."/>
            <person name="Magnuson J."/>
            <person name="Mondo S."/>
            <person name="Nolan M."/>
            <person name="Ohm R."/>
            <person name="Pangilinan J."/>
            <person name="Park H.-J."/>
            <person name="Ramirez L."/>
            <person name="Alfaro M."/>
            <person name="Sun H."/>
            <person name="Tritt A."/>
            <person name="Yoshinaga Y."/>
            <person name="Zwiers L.-H."/>
            <person name="Turgeon B."/>
            <person name="Goodwin S."/>
            <person name="Spatafora J."/>
            <person name="Crous P."/>
            <person name="Grigoriev I."/>
        </authorList>
    </citation>
    <scope>NUCLEOTIDE SEQUENCE</scope>
    <source>
        <strain evidence="7">CBS 130266</strain>
    </source>
</reference>
<comment type="caution">
    <text evidence="7">The sequence shown here is derived from an EMBL/GenBank/DDBJ whole genome shotgun (WGS) entry which is preliminary data.</text>
</comment>
<dbReference type="AlphaFoldDB" id="A0A9P4U3J6"/>
<evidence type="ECO:0000259" key="6">
    <source>
        <dbReference type="Pfam" id="PF01494"/>
    </source>
</evidence>
<proteinExistence type="inferred from homology"/>
<dbReference type="InterPro" id="IPR050493">
    <property type="entry name" value="FAD-dep_Monooxygenase_BioMet"/>
</dbReference>
<dbReference type="InterPro" id="IPR036188">
    <property type="entry name" value="FAD/NAD-bd_sf"/>
</dbReference>
<comment type="similarity">
    <text evidence="1">Belongs to the paxM FAD-dependent monooxygenase family.</text>
</comment>
<sequence>MDVVIIGAGLGGLAAAISLAQEGIRVQILEKTPKILPVGAGIAIPPNGVRALRHLGVADTLREKGAIDMTAINLRSYDDGRELLRRPGGEEFVKNYGEPWFSIRRADYHNLLLDEAVRRGVKIHLGMEATGVDFAAGIASVTVKSGERFEGHVVIGADGIWSTTLEHLLEVDSTPIPTGDMAYRATFQSEALLSLKNEKLNGLIGKPETNIWMGPKSHAVFYPLKGGSVYNVVLVCPGKLPPDKSTNIGDVAEMRNAFASWDPMLREVLGLVSEVLMWKLCHREELVKWTRANAVVIGNASHPTLPYQQQGAAMAVEDGAVLGLLLGRLNAMGTPEDTSAYIPGILSLFERFRKRRTTVNVRGAIDNQYIFHMEDGPDVDRRDEMLGQTNWETQTPTTFSWNDLQYQSDILSFDFITEAERAFEAWCKTEESYARL</sequence>
<dbReference type="SUPFAM" id="SSF54373">
    <property type="entry name" value="FAD-linked reductases, C-terminal domain"/>
    <property type="match status" value="1"/>
</dbReference>
<gene>
    <name evidence="7" type="ORF">EJ08DRAFT_674047</name>
</gene>
<evidence type="ECO:0000313" key="8">
    <source>
        <dbReference type="Proteomes" id="UP000800235"/>
    </source>
</evidence>
<name>A0A9P4U3J6_9PEZI</name>
<dbReference type="Pfam" id="PF01494">
    <property type="entry name" value="FAD_binding_3"/>
    <property type="match status" value="1"/>
</dbReference>
<keyword evidence="4" id="KW-0560">Oxidoreductase</keyword>
<dbReference type="SUPFAM" id="SSF51905">
    <property type="entry name" value="FAD/NAD(P)-binding domain"/>
    <property type="match status" value="1"/>
</dbReference>
<accession>A0A9P4U3J6</accession>
<evidence type="ECO:0000256" key="5">
    <source>
        <dbReference type="ARBA" id="ARBA00023033"/>
    </source>
</evidence>
<dbReference type="GO" id="GO:0004497">
    <property type="term" value="F:monooxygenase activity"/>
    <property type="evidence" value="ECO:0007669"/>
    <property type="project" value="UniProtKB-KW"/>
</dbReference>
<dbReference type="PANTHER" id="PTHR13789">
    <property type="entry name" value="MONOOXYGENASE"/>
    <property type="match status" value="1"/>
</dbReference>
<feature type="domain" description="FAD-binding" evidence="6">
    <location>
        <begin position="2"/>
        <end position="326"/>
    </location>
</feature>
<evidence type="ECO:0000256" key="3">
    <source>
        <dbReference type="ARBA" id="ARBA00022827"/>
    </source>
</evidence>